<reference evidence="3" key="2">
    <citation type="submission" date="2015-01" db="EMBL/GenBank/DDBJ databases">
        <title>Evolutionary Origins and Diversification of the Mycorrhizal Mutualists.</title>
        <authorList>
            <consortium name="DOE Joint Genome Institute"/>
            <consortium name="Mycorrhizal Genomics Consortium"/>
            <person name="Kohler A."/>
            <person name="Kuo A."/>
            <person name="Nagy L.G."/>
            <person name="Floudas D."/>
            <person name="Copeland A."/>
            <person name="Barry K.W."/>
            <person name="Cichocki N."/>
            <person name="Veneault-Fourrey C."/>
            <person name="LaButti K."/>
            <person name="Lindquist E.A."/>
            <person name="Lipzen A."/>
            <person name="Lundell T."/>
            <person name="Morin E."/>
            <person name="Murat C."/>
            <person name="Riley R."/>
            <person name="Ohm R."/>
            <person name="Sun H."/>
            <person name="Tunlid A."/>
            <person name="Henrissat B."/>
            <person name="Grigoriev I.V."/>
            <person name="Hibbett D.S."/>
            <person name="Martin F."/>
        </authorList>
    </citation>
    <scope>NUCLEOTIDE SEQUENCE [LARGE SCALE GENOMIC DNA]</scope>
    <source>
        <strain evidence="3">F 1598</strain>
    </source>
</reference>
<accession>A0A0C3FQJ5</accession>
<dbReference type="EMBL" id="KN832999">
    <property type="protein sequence ID" value="KIM81431.1"/>
    <property type="molecule type" value="Genomic_DNA"/>
</dbReference>
<evidence type="ECO:0000313" key="2">
    <source>
        <dbReference type="EMBL" id="KIM81431.1"/>
    </source>
</evidence>
<keyword evidence="1" id="KW-0812">Transmembrane</keyword>
<dbReference type="AlphaFoldDB" id="A0A0C3FQJ5"/>
<feature type="transmembrane region" description="Helical" evidence="1">
    <location>
        <begin position="110"/>
        <end position="134"/>
    </location>
</feature>
<evidence type="ECO:0000313" key="3">
    <source>
        <dbReference type="Proteomes" id="UP000054166"/>
    </source>
</evidence>
<sequence>MLQHLPTAPLNDVGIGLTKHLSDLLSVAAARRMLNTMGHTNVTGSAQYGAGYAGRPGDGAGNGVRQCVERNTGEAGDNHDGSTADTGREFDYGLSSWVDKLDAGSNQSDLMVGSLIPGFLTHYVMFLLVCTVVFRGQTNHLIEQHLSKFE</sequence>
<keyword evidence="3" id="KW-1185">Reference proteome</keyword>
<organism evidence="2 3">
    <name type="scientific">Piloderma croceum (strain F 1598)</name>
    <dbReference type="NCBI Taxonomy" id="765440"/>
    <lineage>
        <taxon>Eukaryota</taxon>
        <taxon>Fungi</taxon>
        <taxon>Dikarya</taxon>
        <taxon>Basidiomycota</taxon>
        <taxon>Agaricomycotina</taxon>
        <taxon>Agaricomycetes</taxon>
        <taxon>Agaricomycetidae</taxon>
        <taxon>Atheliales</taxon>
        <taxon>Atheliaceae</taxon>
        <taxon>Piloderma</taxon>
    </lineage>
</organism>
<dbReference type="Proteomes" id="UP000054166">
    <property type="component" value="Unassembled WGS sequence"/>
</dbReference>
<evidence type="ECO:0000256" key="1">
    <source>
        <dbReference type="SAM" id="Phobius"/>
    </source>
</evidence>
<proteinExistence type="predicted"/>
<name>A0A0C3FQJ5_PILCF</name>
<keyword evidence="1" id="KW-1133">Transmembrane helix</keyword>
<protein>
    <submittedName>
        <fullName evidence="2">Uncharacterized protein</fullName>
    </submittedName>
</protein>
<keyword evidence="1" id="KW-0472">Membrane</keyword>
<gene>
    <name evidence="2" type="ORF">PILCRDRAFT_89149</name>
</gene>
<dbReference type="InParanoid" id="A0A0C3FQJ5"/>
<reference evidence="2 3" key="1">
    <citation type="submission" date="2014-04" db="EMBL/GenBank/DDBJ databases">
        <authorList>
            <consortium name="DOE Joint Genome Institute"/>
            <person name="Kuo A."/>
            <person name="Tarkka M."/>
            <person name="Buscot F."/>
            <person name="Kohler A."/>
            <person name="Nagy L.G."/>
            <person name="Floudas D."/>
            <person name="Copeland A."/>
            <person name="Barry K.W."/>
            <person name="Cichocki N."/>
            <person name="Veneault-Fourrey C."/>
            <person name="LaButti K."/>
            <person name="Lindquist E.A."/>
            <person name="Lipzen A."/>
            <person name="Lundell T."/>
            <person name="Morin E."/>
            <person name="Murat C."/>
            <person name="Sun H."/>
            <person name="Tunlid A."/>
            <person name="Henrissat B."/>
            <person name="Grigoriev I.V."/>
            <person name="Hibbett D.S."/>
            <person name="Martin F."/>
            <person name="Nordberg H.P."/>
            <person name="Cantor M.N."/>
            <person name="Hua S.X."/>
        </authorList>
    </citation>
    <scope>NUCLEOTIDE SEQUENCE [LARGE SCALE GENOMIC DNA]</scope>
    <source>
        <strain evidence="2 3">F 1598</strain>
    </source>
</reference>
<dbReference type="HOGENOM" id="CLU_1741277_0_0_1"/>